<dbReference type="FunFam" id="3.80.10.10:FF:000383">
    <property type="entry name" value="Leucine-rich repeat receptor protein kinase EMS1"/>
    <property type="match status" value="1"/>
</dbReference>
<dbReference type="SUPFAM" id="SSF52058">
    <property type="entry name" value="L domain-like"/>
    <property type="match status" value="1"/>
</dbReference>
<dbReference type="Gene3D" id="3.80.10.10">
    <property type="entry name" value="Ribonuclease Inhibitor"/>
    <property type="match status" value="1"/>
</dbReference>
<evidence type="ECO:0000313" key="4">
    <source>
        <dbReference type="Proteomes" id="UP001180020"/>
    </source>
</evidence>
<dbReference type="PANTHER" id="PTHR48054:SF64">
    <property type="entry name" value="OS05G0530701 PROTEIN"/>
    <property type="match status" value="1"/>
</dbReference>
<organism evidence="3 4">
    <name type="scientific">Acorus calamus</name>
    <name type="common">Sweet flag</name>
    <dbReference type="NCBI Taxonomy" id="4465"/>
    <lineage>
        <taxon>Eukaryota</taxon>
        <taxon>Viridiplantae</taxon>
        <taxon>Streptophyta</taxon>
        <taxon>Embryophyta</taxon>
        <taxon>Tracheophyta</taxon>
        <taxon>Spermatophyta</taxon>
        <taxon>Magnoliopsida</taxon>
        <taxon>Liliopsida</taxon>
        <taxon>Acoraceae</taxon>
        <taxon>Acorus</taxon>
    </lineage>
</organism>
<gene>
    <name evidence="3" type="ORF">QJS10_CPB18g01128</name>
</gene>
<keyword evidence="1" id="KW-0433">Leucine-rich repeat</keyword>
<dbReference type="InterPro" id="IPR001611">
    <property type="entry name" value="Leu-rich_rpt"/>
</dbReference>
<keyword evidence="4" id="KW-1185">Reference proteome</keyword>
<name>A0AAV9CSG1_ACOCL</name>
<comment type="caution">
    <text evidence="3">The sequence shown here is derived from an EMBL/GenBank/DDBJ whole genome shotgun (WGS) entry which is preliminary data.</text>
</comment>
<dbReference type="EMBL" id="JAUJYO010000018">
    <property type="protein sequence ID" value="KAK1291038.1"/>
    <property type="molecule type" value="Genomic_DNA"/>
</dbReference>
<sequence length="197" mass="21440">MSTVLTRLEIDRNDFSGLLPKSLASSSRGLRVLITSHNQFSSAIMLGLASLAQLQRLALEENLLSGAIPDWLGGLTSLIFFNLSDNSLSGQIPASIGLLPVLTDLNLSKNELFSEIPHQIRGLGSSIVSGLTEENIVACDGARKVEFQLEIDMRLFVYEYMENGSLDRWSAVALTVGSTGLRGSVLRSRPRRTCYAP</sequence>
<protein>
    <submittedName>
        <fullName evidence="3">Uncharacterized protein</fullName>
    </submittedName>
</protein>
<dbReference type="InterPro" id="IPR032675">
    <property type="entry name" value="LRR_dom_sf"/>
</dbReference>
<reference evidence="3" key="2">
    <citation type="submission" date="2023-06" db="EMBL/GenBank/DDBJ databases">
        <authorList>
            <person name="Ma L."/>
            <person name="Liu K.-W."/>
            <person name="Li Z."/>
            <person name="Hsiao Y.-Y."/>
            <person name="Qi Y."/>
            <person name="Fu T."/>
            <person name="Tang G."/>
            <person name="Zhang D."/>
            <person name="Sun W.-H."/>
            <person name="Liu D.-K."/>
            <person name="Li Y."/>
            <person name="Chen G.-Z."/>
            <person name="Liu X.-D."/>
            <person name="Liao X.-Y."/>
            <person name="Jiang Y.-T."/>
            <person name="Yu X."/>
            <person name="Hao Y."/>
            <person name="Huang J."/>
            <person name="Zhao X.-W."/>
            <person name="Ke S."/>
            <person name="Chen Y.-Y."/>
            <person name="Wu W.-L."/>
            <person name="Hsu J.-L."/>
            <person name="Lin Y.-F."/>
            <person name="Huang M.-D."/>
            <person name="Li C.-Y."/>
            <person name="Huang L."/>
            <person name="Wang Z.-W."/>
            <person name="Zhao X."/>
            <person name="Zhong W.-Y."/>
            <person name="Peng D.-H."/>
            <person name="Ahmad S."/>
            <person name="Lan S."/>
            <person name="Zhang J.-S."/>
            <person name="Tsai W.-C."/>
            <person name="Van De Peer Y."/>
            <person name="Liu Z.-J."/>
        </authorList>
    </citation>
    <scope>NUCLEOTIDE SEQUENCE</scope>
    <source>
        <strain evidence="3">CP</strain>
        <tissue evidence="3">Leaves</tissue>
    </source>
</reference>
<evidence type="ECO:0000313" key="3">
    <source>
        <dbReference type="EMBL" id="KAK1291038.1"/>
    </source>
</evidence>
<reference evidence="3" key="1">
    <citation type="journal article" date="2023" name="Nat. Commun.">
        <title>Diploid and tetraploid genomes of Acorus and the evolution of monocots.</title>
        <authorList>
            <person name="Ma L."/>
            <person name="Liu K.W."/>
            <person name="Li Z."/>
            <person name="Hsiao Y.Y."/>
            <person name="Qi Y."/>
            <person name="Fu T."/>
            <person name="Tang G.D."/>
            <person name="Zhang D."/>
            <person name="Sun W.H."/>
            <person name="Liu D.K."/>
            <person name="Li Y."/>
            <person name="Chen G.Z."/>
            <person name="Liu X.D."/>
            <person name="Liao X.Y."/>
            <person name="Jiang Y.T."/>
            <person name="Yu X."/>
            <person name="Hao Y."/>
            <person name="Huang J."/>
            <person name="Zhao X.W."/>
            <person name="Ke S."/>
            <person name="Chen Y.Y."/>
            <person name="Wu W.L."/>
            <person name="Hsu J.L."/>
            <person name="Lin Y.F."/>
            <person name="Huang M.D."/>
            <person name="Li C.Y."/>
            <person name="Huang L."/>
            <person name="Wang Z.W."/>
            <person name="Zhao X."/>
            <person name="Zhong W.Y."/>
            <person name="Peng D.H."/>
            <person name="Ahmad S."/>
            <person name="Lan S."/>
            <person name="Zhang J.S."/>
            <person name="Tsai W.C."/>
            <person name="Van de Peer Y."/>
            <person name="Liu Z.J."/>
        </authorList>
    </citation>
    <scope>NUCLEOTIDE SEQUENCE</scope>
    <source>
        <strain evidence="3">CP</strain>
    </source>
</reference>
<dbReference type="Proteomes" id="UP001180020">
    <property type="component" value="Unassembled WGS sequence"/>
</dbReference>
<proteinExistence type="predicted"/>
<evidence type="ECO:0000256" key="2">
    <source>
        <dbReference type="ARBA" id="ARBA00022737"/>
    </source>
</evidence>
<evidence type="ECO:0000256" key="1">
    <source>
        <dbReference type="ARBA" id="ARBA00022614"/>
    </source>
</evidence>
<dbReference type="InterPro" id="IPR052592">
    <property type="entry name" value="LRR-RLK"/>
</dbReference>
<dbReference type="PANTHER" id="PTHR48054">
    <property type="entry name" value="RECEPTOR KINASE-LIKE PROTEIN XA21"/>
    <property type="match status" value="1"/>
</dbReference>
<dbReference type="Pfam" id="PF13855">
    <property type="entry name" value="LRR_8"/>
    <property type="match status" value="1"/>
</dbReference>
<dbReference type="AlphaFoldDB" id="A0AAV9CSG1"/>
<accession>A0AAV9CSG1</accession>
<keyword evidence="2" id="KW-0677">Repeat</keyword>